<name>A0A0X8CXJ1_9GAMM</name>
<protein>
    <recommendedName>
        <fullName evidence="4">Large ribosomal subunit protein bL17</fullName>
    </recommendedName>
</protein>
<evidence type="ECO:0000313" key="6">
    <source>
        <dbReference type="EMBL" id="AMA64752.1"/>
    </source>
</evidence>
<dbReference type="Proteomes" id="UP000069926">
    <property type="component" value="Chromosome"/>
</dbReference>
<dbReference type="GO" id="GO:0022625">
    <property type="term" value="C:cytosolic large ribosomal subunit"/>
    <property type="evidence" value="ECO:0007669"/>
    <property type="project" value="TreeGrafter"/>
</dbReference>
<gene>
    <name evidence="4 6" type="primary">rplQ</name>
    <name evidence="6" type="ORF">AUT07_00165</name>
</gene>
<dbReference type="SUPFAM" id="SSF64263">
    <property type="entry name" value="Prokaryotic ribosomal protein L17"/>
    <property type="match status" value="1"/>
</dbReference>
<dbReference type="RefSeq" id="WP_066282922.1">
    <property type="nucleotide sequence ID" value="NZ_CP013920.1"/>
</dbReference>
<reference evidence="6 7" key="1">
    <citation type="submission" date="2016-01" db="EMBL/GenBank/DDBJ databases">
        <title>Genome sequence of Ca. Arsenophonus lipopteni, the exclusive symbiont of a blood sucking fly Lipoptena cervi (Diptera: Hippoboscidae).</title>
        <authorList>
            <person name="Novakova E."/>
            <person name="Hypsa V."/>
            <person name="Nguyen P."/>
            <person name="Husnik F."/>
            <person name="Darby A.C."/>
        </authorList>
    </citation>
    <scope>NUCLEOTIDE SEQUENCE [LARGE SCALE GENOMIC DNA]</scope>
    <source>
        <strain evidence="6 7">CB</strain>
    </source>
</reference>
<keyword evidence="3 4" id="KW-0687">Ribonucleoprotein</keyword>
<dbReference type="InterPro" id="IPR000456">
    <property type="entry name" value="Ribosomal_bL17"/>
</dbReference>
<evidence type="ECO:0000256" key="2">
    <source>
        <dbReference type="ARBA" id="ARBA00022980"/>
    </source>
</evidence>
<dbReference type="GO" id="GO:0006412">
    <property type="term" value="P:translation"/>
    <property type="evidence" value="ECO:0007669"/>
    <property type="project" value="UniProtKB-UniRule"/>
</dbReference>
<dbReference type="InterPro" id="IPR036373">
    <property type="entry name" value="Ribosomal_bL17_sf"/>
</dbReference>
<accession>A0A0X8CXJ1</accession>
<dbReference type="PATRIC" id="fig|634113.3.peg.160"/>
<evidence type="ECO:0000256" key="3">
    <source>
        <dbReference type="ARBA" id="ARBA00023274"/>
    </source>
</evidence>
<dbReference type="PANTHER" id="PTHR14413">
    <property type="entry name" value="RIBOSOMAL PROTEIN L17"/>
    <property type="match status" value="1"/>
</dbReference>
<dbReference type="OrthoDB" id="9809073at2"/>
<dbReference type="AlphaFoldDB" id="A0A0X8CXJ1"/>
<dbReference type="FunFam" id="3.90.1030.10:FF:000001">
    <property type="entry name" value="50S ribosomal protein L17"/>
    <property type="match status" value="1"/>
</dbReference>
<organism evidence="6 7">
    <name type="scientific">Candidatus Arsenophonus lipoptenae</name>
    <dbReference type="NCBI Taxonomy" id="634113"/>
    <lineage>
        <taxon>Bacteria</taxon>
        <taxon>Pseudomonadati</taxon>
        <taxon>Pseudomonadota</taxon>
        <taxon>Gammaproteobacteria</taxon>
        <taxon>Enterobacterales</taxon>
        <taxon>Morganellaceae</taxon>
        <taxon>Arsenophonus</taxon>
    </lineage>
</organism>
<dbReference type="Pfam" id="PF01196">
    <property type="entry name" value="Ribosomal_L17"/>
    <property type="match status" value="1"/>
</dbReference>
<evidence type="ECO:0000313" key="7">
    <source>
        <dbReference type="Proteomes" id="UP000069926"/>
    </source>
</evidence>
<dbReference type="Gene3D" id="3.90.1030.10">
    <property type="entry name" value="Ribosomal protein L17"/>
    <property type="match status" value="1"/>
</dbReference>
<dbReference type="EMBL" id="CP013920">
    <property type="protein sequence ID" value="AMA64752.1"/>
    <property type="molecule type" value="Genomic_DNA"/>
</dbReference>
<dbReference type="NCBIfam" id="TIGR00059">
    <property type="entry name" value="L17"/>
    <property type="match status" value="1"/>
</dbReference>
<evidence type="ECO:0000256" key="1">
    <source>
        <dbReference type="ARBA" id="ARBA00008777"/>
    </source>
</evidence>
<evidence type="ECO:0000256" key="5">
    <source>
        <dbReference type="RuleBase" id="RU000660"/>
    </source>
</evidence>
<comment type="subunit">
    <text evidence="4">Part of the 50S ribosomal subunit. Contacts protein L32.</text>
</comment>
<proteinExistence type="inferred from homology"/>
<keyword evidence="2 4" id="KW-0689">Ribosomal protein</keyword>
<keyword evidence="7" id="KW-1185">Reference proteome</keyword>
<comment type="similarity">
    <text evidence="1 4 5">Belongs to the bacterial ribosomal protein bL17 family.</text>
</comment>
<dbReference type="KEGG" id="asy:AUT07_00165"/>
<dbReference type="PANTHER" id="PTHR14413:SF16">
    <property type="entry name" value="LARGE RIBOSOMAL SUBUNIT PROTEIN BL17M"/>
    <property type="match status" value="1"/>
</dbReference>
<evidence type="ECO:0000256" key="4">
    <source>
        <dbReference type="HAMAP-Rule" id="MF_01368"/>
    </source>
</evidence>
<dbReference type="InterPro" id="IPR047859">
    <property type="entry name" value="Ribosomal_bL17_CS"/>
</dbReference>
<dbReference type="HAMAP" id="MF_01368">
    <property type="entry name" value="Ribosomal_bL17"/>
    <property type="match status" value="1"/>
</dbReference>
<dbReference type="STRING" id="634113.AUT07_00165"/>
<sequence length="130" mass="15306">MHHRQSGRQLNRNSSHRRAMFRNMAISLFHYEIIKTTVSKAKELRRIVEPLITLAKIDTITNRRLVFSRMHNNEIVTKLFNELGPRFAIRTGGYTRIMKSGFRVGDNAPMAYIELVDRRVIECHKEIIKK</sequence>
<dbReference type="GO" id="GO:0003735">
    <property type="term" value="F:structural constituent of ribosome"/>
    <property type="evidence" value="ECO:0007669"/>
    <property type="project" value="InterPro"/>
</dbReference>
<dbReference type="PROSITE" id="PS01167">
    <property type="entry name" value="RIBOSOMAL_L17"/>
    <property type="match status" value="1"/>
</dbReference>